<dbReference type="VEuPathDB" id="PlasmoDB:PRG01_1206400"/>
<dbReference type="AlphaFoldDB" id="A0A151L2N1"/>
<dbReference type="InterPro" id="IPR012617">
    <property type="entry name" value="AATF_C"/>
</dbReference>
<dbReference type="KEGG" id="prei:PRSY57_0017100"/>
<comment type="caution">
    <text evidence="2">The sequence shown here is derived from an EMBL/GenBank/DDBJ whole genome shotgun (WGS) entry which is preliminary data.</text>
</comment>
<sequence>NKKENKGKVLSNEPIPKLVNFMLPEPRDTKNDSAYEYMDNPDFINVLLSSLFQE</sequence>
<organism evidence="2 3">
    <name type="scientific">Plasmodium reichenowi</name>
    <dbReference type="NCBI Taxonomy" id="5854"/>
    <lineage>
        <taxon>Eukaryota</taxon>
        <taxon>Sar</taxon>
        <taxon>Alveolata</taxon>
        <taxon>Apicomplexa</taxon>
        <taxon>Aconoidasida</taxon>
        <taxon>Haemosporida</taxon>
        <taxon>Plasmodiidae</taxon>
        <taxon>Plasmodium</taxon>
        <taxon>Plasmodium (Laverania)</taxon>
    </lineage>
</organism>
<evidence type="ECO:0000313" key="2">
    <source>
        <dbReference type="EMBL" id="KYN93225.1"/>
    </source>
</evidence>
<dbReference type="VEuPathDB" id="PlasmoDB:PRCDC_1202100"/>
<protein>
    <recommendedName>
        <fullName evidence="1">Apoptosis-antagonizing transcription factor C-terminal domain-containing protein</fullName>
    </recommendedName>
</protein>
<evidence type="ECO:0000259" key="1">
    <source>
        <dbReference type="Pfam" id="PF08164"/>
    </source>
</evidence>
<dbReference type="Proteomes" id="UP000076359">
    <property type="component" value="Unassembled WGS sequence"/>
</dbReference>
<dbReference type="Pfam" id="PF08164">
    <property type="entry name" value="TRAUB"/>
    <property type="match status" value="1"/>
</dbReference>
<name>A0A151L2N1_PLARE</name>
<accession>A0A151L2N1</accession>
<feature type="non-terminal residue" evidence="2">
    <location>
        <position position="1"/>
    </location>
</feature>
<feature type="domain" description="Apoptosis-antagonizing transcription factor C-terminal" evidence="1">
    <location>
        <begin position="2"/>
        <end position="36"/>
    </location>
</feature>
<dbReference type="GO" id="GO:0005634">
    <property type="term" value="C:nucleus"/>
    <property type="evidence" value="ECO:0007669"/>
    <property type="project" value="InterPro"/>
</dbReference>
<gene>
    <name evidence="2" type="ORF">PRSY57_0017100</name>
</gene>
<reference evidence="2 3" key="1">
    <citation type="journal article" date="2016" name="Nat. Commun.">
        <title>Genomes of cryptic chimpanzee Plasmodium species reveal key evolutionary events leading to human malaria.</title>
        <authorList>
            <person name="Sundararaman S.A."/>
            <person name="Plenderleith L.J."/>
            <person name="Liu W."/>
            <person name="Loy D.E."/>
            <person name="Learn G.H."/>
            <person name="Li Y."/>
            <person name="Shaw K.S."/>
            <person name="Ayouba A."/>
            <person name="Peeters M."/>
            <person name="Speede S."/>
            <person name="Shaw G.M."/>
            <person name="Bushman F.D."/>
            <person name="Brisson D."/>
            <person name="Rayner J.C."/>
            <person name="Sharp P.M."/>
            <person name="Hahn B.H."/>
        </authorList>
    </citation>
    <scope>NUCLEOTIDE SEQUENCE [LARGE SCALE GENOMIC DNA]</scope>
    <source>
        <strain evidence="2 3">SY57</strain>
    </source>
</reference>
<evidence type="ECO:0000313" key="3">
    <source>
        <dbReference type="Proteomes" id="UP000076359"/>
    </source>
</evidence>
<dbReference type="RefSeq" id="XP_019969752.1">
    <property type="nucleotide sequence ID" value="XM_020114245.1"/>
</dbReference>
<proteinExistence type="predicted"/>
<dbReference type="GeneID" id="30953602"/>
<dbReference type="EMBL" id="LVLA01000231">
    <property type="protein sequence ID" value="KYN93225.1"/>
    <property type="molecule type" value="Genomic_DNA"/>
</dbReference>